<protein>
    <submittedName>
        <fullName evidence="9">tRNA(fMet)-specific endonuclease VapC</fullName>
    </submittedName>
</protein>
<evidence type="ECO:0000256" key="7">
    <source>
        <dbReference type="ARBA" id="ARBA00038093"/>
    </source>
</evidence>
<dbReference type="InterPro" id="IPR050556">
    <property type="entry name" value="Type_II_TA_system_RNase"/>
</dbReference>
<keyword evidence="9" id="KW-0255">Endonuclease</keyword>
<proteinExistence type="inferred from homology"/>
<reference evidence="9" key="1">
    <citation type="submission" date="2019-02" db="EMBL/GenBank/DDBJ databases">
        <authorList>
            <person name="Gruber-Vodicka R. H."/>
            <person name="Seah K. B. B."/>
        </authorList>
    </citation>
    <scope>NUCLEOTIDE SEQUENCE</scope>
    <source>
        <strain evidence="10">BECK_BZ164</strain>
        <strain evidence="9">BECK_BZ165</strain>
    </source>
</reference>
<dbReference type="SUPFAM" id="SSF88723">
    <property type="entry name" value="PIN domain-like"/>
    <property type="match status" value="1"/>
</dbReference>
<evidence type="ECO:0000256" key="4">
    <source>
        <dbReference type="ARBA" id="ARBA00022723"/>
    </source>
</evidence>
<organism evidence="9">
    <name type="scientific">Candidatus Kentrum sp. FM</name>
    <dbReference type="NCBI Taxonomy" id="2126340"/>
    <lineage>
        <taxon>Bacteria</taxon>
        <taxon>Pseudomonadati</taxon>
        <taxon>Pseudomonadota</taxon>
        <taxon>Gammaproteobacteria</taxon>
        <taxon>Candidatus Kentrum</taxon>
    </lineage>
</organism>
<dbReference type="EMBL" id="CAADFA010000047">
    <property type="protein sequence ID" value="VFJ47583.1"/>
    <property type="molecule type" value="Genomic_DNA"/>
</dbReference>
<dbReference type="PANTHER" id="PTHR33653:SF1">
    <property type="entry name" value="RIBONUCLEASE VAPC2"/>
    <property type="match status" value="1"/>
</dbReference>
<keyword evidence="2" id="KW-1277">Toxin-antitoxin system</keyword>
<keyword evidence="5" id="KW-0378">Hydrolase</keyword>
<comment type="similarity">
    <text evidence="7">Belongs to the PINc/VapC protein family.</text>
</comment>
<keyword evidence="3" id="KW-0540">Nuclease</keyword>
<evidence type="ECO:0000256" key="5">
    <source>
        <dbReference type="ARBA" id="ARBA00022801"/>
    </source>
</evidence>
<dbReference type="GO" id="GO:0046872">
    <property type="term" value="F:metal ion binding"/>
    <property type="evidence" value="ECO:0007669"/>
    <property type="project" value="UniProtKB-KW"/>
</dbReference>
<dbReference type="InterPro" id="IPR002716">
    <property type="entry name" value="PIN_dom"/>
</dbReference>
<evidence type="ECO:0000313" key="9">
    <source>
        <dbReference type="EMBL" id="VFJ47583.1"/>
    </source>
</evidence>
<evidence type="ECO:0000256" key="1">
    <source>
        <dbReference type="ARBA" id="ARBA00001946"/>
    </source>
</evidence>
<keyword evidence="6" id="KW-0460">Magnesium</keyword>
<evidence type="ECO:0000256" key="6">
    <source>
        <dbReference type="ARBA" id="ARBA00022842"/>
    </source>
</evidence>
<dbReference type="AlphaFoldDB" id="A0A450S6U9"/>
<gene>
    <name evidence="10" type="ORF">BECKFM1743B_GA0114221_100452</name>
    <name evidence="9" type="ORF">BECKFM1743C_GA0114222_100472</name>
</gene>
<evidence type="ECO:0000313" key="10">
    <source>
        <dbReference type="EMBL" id="VFK07581.1"/>
    </source>
</evidence>
<sequence length="109" mass="11793">MSGKYLLDTNIVIALFANDSAIVGKIGESENIFIPAVVIGELFYGAKKSAGPERNSERIERFASDNVILSCNEQVAEIYGKIKNGLRKKGRPIPRAVQFSLGAPVSRPA</sequence>
<keyword evidence="4" id="KW-0479">Metal-binding</keyword>
<evidence type="ECO:0000256" key="2">
    <source>
        <dbReference type="ARBA" id="ARBA00022649"/>
    </source>
</evidence>
<name>A0A450S6U9_9GAMM</name>
<dbReference type="PANTHER" id="PTHR33653">
    <property type="entry name" value="RIBONUCLEASE VAPC2"/>
    <property type="match status" value="1"/>
</dbReference>
<accession>A0A450S6U9</accession>
<dbReference type="GO" id="GO:0004519">
    <property type="term" value="F:endonuclease activity"/>
    <property type="evidence" value="ECO:0007669"/>
    <property type="project" value="UniProtKB-KW"/>
</dbReference>
<evidence type="ECO:0000259" key="8">
    <source>
        <dbReference type="Pfam" id="PF01850"/>
    </source>
</evidence>
<evidence type="ECO:0000256" key="3">
    <source>
        <dbReference type="ARBA" id="ARBA00022722"/>
    </source>
</evidence>
<dbReference type="InterPro" id="IPR029060">
    <property type="entry name" value="PIN-like_dom_sf"/>
</dbReference>
<dbReference type="Gene3D" id="3.40.50.1010">
    <property type="entry name" value="5'-nuclease"/>
    <property type="match status" value="1"/>
</dbReference>
<dbReference type="GO" id="GO:0016787">
    <property type="term" value="F:hydrolase activity"/>
    <property type="evidence" value="ECO:0007669"/>
    <property type="project" value="UniProtKB-KW"/>
</dbReference>
<dbReference type="Pfam" id="PF01850">
    <property type="entry name" value="PIN"/>
    <property type="match status" value="1"/>
</dbReference>
<comment type="cofactor">
    <cofactor evidence="1">
        <name>Mg(2+)</name>
        <dbReference type="ChEBI" id="CHEBI:18420"/>
    </cofactor>
</comment>
<dbReference type="EMBL" id="CAADFL010000045">
    <property type="protein sequence ID" value="VFK07581.1"/>
    <property type="molecule type" value="Genomic_DNA"/>
</dbReference>
<feature type="domain" description="PIN" evidence="8">
    <location>
        <begin position="5"/>
        <end position="87"/>
    </location>
</feature>